<comment type="similarity">
    <text evidence="6">Belongs to the villin/gelsolin family.</text>
</comment>
<dbReference type="InterPro" id="IPR036291">
    <property type="entry name" value="NAD(P)-bd_dom_sf"/>
</dbReference>
<dbReference type="FunFam" id="3.40.20.10:FF:000002">
    <property type="entry name" value="Gelsolin"/>
    <property type="match status" value="1"/>
</dbReference>
<dbReference type="PROSITE" id="PS00061">
    <property type="entry name" value="ADH_SHORT"/>
    <property type="match status" value="1"/>
</dbReference>
<dbReference type="GO" id="GO:0016491">
    <property type="term" value="F:oxidoreductase activity"/>
    <property type="evidence" value="ECO:0007669"/>
    <property type="project" value="UniProtKB-KW"/>
</dbReference>
<evidence type="ECO:0000256" key="18">
    <source>
        <dbReference type="ARBA" id="ARBA00063813"/>
    </source>
</evidence>
<feature type="domain" description="Gelsolin-like" evidence="21">
    <location>
        <begin position="192"/>
        <end position="263"/>
    </location>
</feature>
<evidence type="ECO:0000313" key="23">
    <source>
        <dbReference type="Proteomes" id="UP001311232"/>
    </source>
</evidence>
<evidence type="ECO:0000256" key="6">
    <source>
        <dbReference type="ARBA" id="ARBA00008418"/>
    </source>
</evidence>
<evidence type="ECO:0000256" key="12">
    <source>
        <dbReference type="ARBA" id="ARBA00022990"/>
    </source>
</evidence>
<dbReference type="GO" id="GO:0030027">
    <property type="term" value="C:lamellipodium"/>
    <property type="evidence" value="ECO:0007669"/>
    <property type="project" value="UniProtKB-SubCell"/>
</dbReference>
<comment type="caution">
    <text evidence="22">The sequence shown here is derived from an EMBL/GenBank/DDBJ whole genome shotgun (WGS) entry which is preliminary data.</text>
</comment>
<comment type="subunit">
    <text evidence="18">Interacts with NUP62. Interacts with NUTF2 and RAN; involved in CAPG nuclear import.</text>
</comment>
<keyword evidence="17" id="KW-0966">Cell projection</keyword>
<dbReference type="SUPFAM" id="SSF55753">
    <property type="entry name" value="Actin depolymerizing proteins"/>
    <property type="match status" value="5"/>
</dbReference>
<evidence type="ECO:0000256" key="19">
    <source>
        <dbReference type="ARBA" id="ARBA00074322"/>
    </source>
</evidence>
<dbReference type="AlphaFoldDB" id="A0AAV9R1U4"/>
<dbReference type="GO" id="GO:0001726">
    <property type="term" value="C:ruffle"/>
    <property type="evidence" value="ECO:0007669"/>
    <property type="project" value="UniProtKB-SubCell"/>
</dbReference>
<evidence type="ECO:0000256" key="4">
    <source>
        <dbReference type="ARBA" id="ARBA00004466"/>
    </source>
</evidence>
<dbReference type="FunFam" id="3.40.20.10:FF:000037">
    <property type="entry name" value="macrophage-capping protein-like isoform X2"/>
    <property type="match status" value="1"/>
</dbReference>
<dbReference type="GO" id="GO:0007417">
    <property type="term" value="P:central nervous system development"/>
    <property type="evidence" value="ECO:0007669"/>
    <property type="project" value="TreeGrafter"/>
</dbReference>
<dbReference type="GO" id="GO:0051014">
    <property type="term" value="P:actin filament severing"/>
    <property type="evidence" value="ECO:0007669"/>
    <property type="project" value="TreeGrafter"/>
</dbReference>
<proteinExistence type="inferred from homology"/>
<dbReference type="Pfam" id="PF00626">
    <property type="entry name" value="Gelsolin"/>
    <property type="match status" value="6"/>
</dbReference>
<evidence type="ECO:0000256" key="9">
    <source>
        <dbReference type="ARBA" id="ARBA00022553"/>
    </source>
</evidence>
<dbReference type="CDD" id="cd11289">
    <property type="entry name" value="gelsolin_S2_like"/>
    <property type="match status" value="1"/>
</dbReference>
<sequence>MWLNTPLRLRADISSAYIAHGSSNRQHGRKAAVQLVHNQNLTSLLNQTFSTMAHKEFQSAGKKPGLQIWRVEKMDLVPVPSKLYGDFYTGDAYIILYTTSAPSYNVHSWIGDEATKDESGAAAIFITQLDSHLGGAPVQFNEFQNQESLIFQGYFKSGIKYKQGGVASGFKHVVTNDMNVKRLLHVKGRRAVRATEVSLSWASFNRGDCFIIDLGKDIYHWSGTESNRYERLKTIQMANDIRDNERNGRAEVHMTEEGSEPEAVIKELGPKPELPSGEPDVSDEKTKTNKASLYLVSDAAGRMSTTLVASSNPFKQDMLSPSECYILDNGEDNNIFVWKGSKANPNERKEALSVAQQFIKEKKYSPRTKVQIIPAGSETTLFKQFFFKWLEGQTTGQTYTVGRIAKVEKIPFDASKLHGNNTMAAQHGMVDDGSGKVQIWRVEGGNKAPVDPSSYGHFYGGDCYLVLYSYNDGSRQKHIIYTWQGQKCSQDELAASAFLTVRLDDSMGGVATQVRVTQGREPPHLVSLFRDKPLVIHLGGTSRKGGESKPASTRLFHIRQSSTKALRAVEVEATASSLNTNDVFVLKMTNSLFVWKGKGASPDEMTAAKYVASLLGGTPTEVEESKEPAGFWSALGGKKDYQTSKTLQKTVKPPRLFGCSNKTGRLIAEEVPGDFSQIDLAADDVMVLDTWDQVFVWIGNEANETEKTGAPKIAQDYVNSDPSGRRDIAITTIKQGQEPPSFTGWFHAWDPKMWDPWLQDTNKAGTMNQKVVLITGCSSGIGLALAARIAKDEKKRFMVYATMRNLTKAEHLVEAAGRTLGRTLEIKQLDVCNEESIKACVDSLPERRVDILISNAGMGLIGPIECQSIDEMKTVMDTNFFGLVRLLKEILPDMKKRKKGHIVVISSVMGIQGILFNDVYAASKFAVEGFCESLAVQALRFSLNISLIEPGPVITEFERKVYEEALKTDLSKADRVTADMFTNIYLKNYNQIFETLGQTAEDVAEHTHRIITMDNPPFRHQTNTLYTPMTTLKYADPNGDLPIETFYKMVFEHDKVFNASLNFLKLLRWRSRKSFTLEKDKST</sequence>
<keyword evidence="11" id="KW-0106">Calcium</keyword>
<dbReference type="GO" id="GO:0015629">
    <property type="term" value="C:actin cytoskeleton"/>
    <property type="evidence" value="ECO:0007669"/>
    <property type="project" value="TreeGrafter"/>
</dbReference>
<dbReference type="GO" id="GO:0005634">
    <property type="term" value="C:nucleus"/>
    <property type="evidence" value="ECO:0007669"/>
    <property type="project" value="UniProtKB-SubCell"/>
</dbReference>
<dbReference type="GO" id="GO:0030031">
    <property type="term" value="P:cell projection assembly"/>
    <property type="evidence" value="ECO:0007669"/>
    <property type="project" value="TreeGrafter"/>
</dbReference>
<dbReference type="EMBL" id="JAHHUM010002620">
    <property type="protein sequence ID" value="KAK5602342.1"/>
    <property type="molecule type" value="Genomic_DNA"/>
</dbReference>
<name>A0AAV9R1U4_9TELE</name>
<dbReference type="GO" id="GO:0051015">
    <property type="term" value="F:actin filament binding"/>
    <property type="evidence" value="ECO:0007669"/>
    <property type="project" value="InterPro"/>
</dbReference>
<evidence type="ECO:0000256" key="10">
    <source>
        <dbReference type="ARBA" id="ARBA00022737"/>
    </source>
</evidence>
<dbReference type="InterPro" id="IPR007122">
    <property type="entry name" value="Villin/Gelsolin"/>
</dbReference>
<evidence type="ECO:0000259" key="21">
    <source>
        <dbReference type="Pfam" id="PF00626"/>
    </source>
</evidence>
<evidence type="ECO:0000256" key="16">
    <source>
        <dbReference type="ARBA" id="ARBA00023242"/>
    </source>
</evidence>
<evidence type="ECO:0000256" key="13">
    <source>
        <dbReference type="ARBA" id="ARBA00023002"/>
    </source>
</evidence>
<evidence type="ECO:0000256" key="1">
    <source>
        <dbReference type="ARBA" id="ARBA00004123"/>
    </source>
</evidence>
<dbReference type="GO" id="GO:0051016">
    <property type="term" value="P:barbed-end actin filament capping"/>
    <property type="evidence" value="ECO:0007669"/>
    <property type="project" value="TreeGrafter"/>
</dbReference>
<dbReference type="PANTHER" id="PTHR11977">
    <property type="entry name" value="VILLIN"/>
    <property type="match status" value="1"/>
</dbReference>
<dbReference type="CDD" id="cd11290">
    <property type="entry name" value="gelsolin_S1_like"/>
    <property type="match status" value="1"/>
</dbReference>
<feature type="domain" description="Gelsolin-like" evidence="21">
    <location>
        <begin position="446"/>
        <end position="525"/>
    </location>
</feature>
<dbReference type="FunFam" id="3.40.20.10:FF:000004">
    <property type="entry name" value="Gelsolin"/>
    <property type="match status" value="1"/>
</dbReference>
<dbReference type="SMART" id="SM00262">
    <property type="entry name" value="GEL"/>
    <property type="match status" value="6"/>
</dbReference>
<dbReference type="Pfam" id="PF00106">
    <property type="entry name" value="adh_short"/>
    <property type="match status" value="1"/>
</dbReference>
<dbReference type="CDD" id="cd11292">
    <property type="entry name" value="gelsolin_S3_like"/>
    <property type="match status" value="1"/>
</dbReference>
<feature type="domain" description="Gelsolin-like" evidence="21">
    <location>
        <begin position="310"/>
        <end position="382"/>
    </location>
</feature>
<organism evidence="22 23">
    <name type="scientific">Crenichthys baileyi</name>
    <name type="common">White River springfish</name>
    <dbReference type="NCBI Taxonomy" id="28760"/>
    <lineage>
        <taxon>Eukaryota</taxon>
        <taxon>Metazoa</taxon>
        <taxon>Chordata</taxon>
        <taxon>Craniata</taxon>
        <taxon>Vertebrata</taxon>
        <taxon>Euteleostomi</taxon>
        <taxon>Actinopterygii</taxon>
        <taxon>Neopterygii</taxon>
        <taxon>Teleostei</taxon>
        <taxon>Neoteleostei</taxon>
        <taxon>Acanthomorphata</taxon>
        <taxon>Ovalentaria</taxon>
        <taxon>Atherinomorphae</taxon>
        <taxon>Cyprinodontiformes</taxon>
        <taxon>Goodeidae</taxon>
        <taxon>Crenichthys</taxon>
    </lineage>
</organism>
<keyword evidence="14" id="KW-0009">Actin-binding</keyword>
<evidence type="ECO:0000256" key="2">
    <source>
        <dbReference type="ARBA" id="ARBA00004223"/>
    </source>
</evidence>
<evidence type="ECO:0000256" key="15">
    <source>
        <dbReference type="ARBA" id="ARBA00023212"/>
    </source>
</evidence>
<keyword evidence="15" id="KW-0206">Cytoskeleton</keyword>
<dbReference type="InterPro" id="IPR002347">
    <property type="entry name" value="SDR_fam"/>
</dbReference>
<feature type="domain" description="Gelsolin-like" evidence="21">
    <location>
        <begin position="670"/>
        <end position="742"/>
    </location>
</feature>
<dbReference type="CDD" id="cd11288">
    <property type="entry name" value="gelsolin_S5_like"/>
    <property type="match status" value="1"/>
</dbReference>
<protein>
    <recommendedName>
        <fullName evidence="19">Macrophage-capping protein</fullName>
    </recommendedName>
    <alternativeName>
        <fullName evidence="20">Actin regulatory protein CAP-G</fullName>
    </alternativeName>
</protein>
<feature type="domain" description="Gelsolin-like" evidence="21">
    <location>
        <begin position="74"/>
        <end position="149"/>
    </location>
</feature>
<evidence type="ECO:0000256" key="8">
    <source>
        <dbReference type="ARBA" id="ARBA00022490"/>
    </source>
</evidence>
<evidence type="ECO:0000256" key="7">
    <source>
        <dbReference type="ARBA" id="ARBA00022467"/>
    </source>
</evidence>
<dbReference type="InterPro" id="IPR036180">
    <property type="entry name" value="Gelsolin-like_dom_sf"/>
</dbReference>
<keyword evidence="13" id="KW-0560">Oxidoreductase</keyword>
<evidence type="ECO:0000256" key="3">
    <source>
        <dbReference type="ARBA" id="ARBA00004245"/>
    </source>
</evidence>
<dbReference type="PANTHER" id="PTHR11977:SF27">
    <property type="entry name" value="SCINDERIN LIKE A-RELATED"/>
    <property type="match status" value="1"/>
</dbReference>
<dbReference type="SUPFAM" id="SSF51735">
    <property type="entry name" value="NAD(P)-binding Rossmann-fold domains"/>
    <property type="match status" value="1"/>
</dbReference>
<dbReference type="InterPro" id="IPR007123">
    <property type="entry name" value="Gelsolin-like_dom"/>
</dbReference>
<keyword evidence="9" id="KW-0597">Phosphoprotein</keyword>
<evidence type="ECO:0000256" key="17">
    <source>
        <dbReference type="ARBA" id="ARBA00023273"/>
    </source>
</evidence>
<dbReference type="CDD" id="cd11293">
    <property type="entry name" value="gelsolin_S4_like"/>
    <property type="match status" value="1"/>
</dbReference>
<dbReference type="FunFam" id="3.40.20.10:FF:000001">
    <property type="entry name" value="Gelsolin"/>
    <property type="match status" value="1"/>
</dbReference>
<keyword evidence="7" id="KW-0117">Actin capping</keyword>
<comment type="subcellular location">
    <subcellularLocation>
        <location evidence="5">Cell projection</location>
        <location evidence="5">Lamellipodium</location>
    </subcellularLocation>
    <subcellularLocation>
        <location evidence="4">Cell projection</location>
        <location evidence="4">Ruffle</location>
    </subcellularLocation>
    <subcellularLocation>
        <location evidence="3">Cytoplasm</location>
        <location evidence="3">Cytoskeleton</location>
    </subcellularLocation>
    <subcellularLocation>
        <location evidence="2">Melanosome</location>
    </subcellularLocation>
    <subcellularLocation>
        <location evidence="1">Nucleus</location>
    </subcellularLocation>
</comment>
<dbReference type="FunFam" id="3.40.20.10:FF:000040">
    <property type="entry name" value="macrophage-capping protein-like isoform X1"/>
    <property type="match status" value="1"/>
</dbReference>
<dbReference type="Gene3D" id="3.40.50.720">
    <property type="entry name" value="NAD(P)-binding Rossmann-like Domain"/>
    <property type="match status" value="1"/>
</dbReference>
<evidence type="ECO:0000256" key="20">
    <source>
        <dbReference type="ARBA" id="ARBA00077132"/>
    </source>
</evidence>
<feature type="domain" description="Gelsolin-like" evidence="21">
    <location>
        <begin position="567"/>
        <end position="632"/>
    </location>
</feature>
<evidence type="ECO:0000256" key="5">
    <source>
        <dbReference type="ARBA" id="ARBA00004510"/>
    </source>
</evidence>
<dbReference type="InterPro" id="IPR029006">
    <property type="entry name" value="ADF-H/Gelsolin-like_dom_sf"/>
</dbReference>
<dbReference type="CDD" id="cd11291">
    <property type="entry name" value="gelsolin_S6_like"/>
    <property type="match status" value="1"/>
</dbReference>
<keyword evidence="23" id="KW-1185">Reference proteome</keyword>
<dbReference type="Proteomes" id="UP001311232">
    <property type="component" value="Unassembled WGS sequence"/>
</dbReference>
<dbReference type="Gene3D" id="3.40.20.10">
    <property type="entry name" value="Severin"/>
    <property type="match status" value="6"/>
</dbReference>
<dbReference type="GO" id="GO:0042470">
    <property type="term" value="C:melanosome"/>
    <property type="evidence" value="ECO:0007669"/>
    <property type="project" value="UniProtKB-SubCell"/>
</dbReference>
<gene>
    <name evidence="22" type="ORF">CRENBAI_013745</name>
</gene>
<dbReference type="InterPro" id="IPR020904">
    <property type="entry name" value="Sc_DH/Rdtase_CS"/>
</dbReference>
<evidence type="ECO:0000313" key="22">
    <source>
        <dbReference type="EMBL" id="KAK5602342.1"/>
    </source>
</evidence>
<evidence type="ECO:0000256" key="11">
    <source>
        <dbReference type="ARBA" id="ARBA00022837"/>
    </source>
</evidence>
<dbReference type="SUPFAM" id="SSF82754">
    <property type="entry name" value="C-terminal, gelsolin-like domain of Sec23/24"/>
    <property type="match status" value="1"/>
</dbReference>
<dbReference type="PRINTS" id="PR00597">
    <property type="entry name" value="GELSOLIN"/>
</dbReference>
<dbReference type="GO" id="GO:0005546">
    <property type="term" value="F:phosphatidylinositol-4,5-bisphosphate binding"/>
    <property type="evidence" value="ECO:0007669"/>
    <property type="project" value="TreeGrafter"/>
</dbReference>
<dbReference type="FunFam" id="3.40.20.10:FF:000005">
    <property type="entry name" value="Gelsolin"/>
    <property type="match status" value="1"/>
</dbReference>
<reference evidence="22 23" key="1">
    <citation type="submission" date="2021-06" db="EMBL/GenBank/DDBJ databases">
        <authorList>
            <person name="Palmer J.M."/>
        </authorList>
    </citation>
    <scope>NUCLEOTIDE SEQUENCE [LARGE SCALE GENOMIC DNA]</scope>
    <source>
        <strain evidence="22 23">MEX-2019</strain>
        <tissue evidence="22">Muscle</tissue>
    </source>
</reference>
<keyword evidence="10" id="KW-0677">Repeat</keyword>
<dbReference type="GO" id="GO:0008154">
    <property type="term" value="P:actin polymerization or depolymerization"/>
    <property type="evidence" value="ECO:0007669"/>
    <property type="project" value="TreeGrafter"/>
</dbReference>
<evidence type="ECO:0000256" key="14">
    <source>
        <dbReference type="ARBA" id="ARBA00023203"/>
    </source>
</evidence>
<keyword evidence="16" id="KW-0539">Nucleus</keyword>
<keyword evidence="8" id="KW-0963">Cytoplasm</keyword>
<keyword evidence="12" id="KW-0007">Acetylation</keyword>
<accession>A0AAV9R1U4</accession>